<feature type="domain" description="Pseudouridine synthase RsuA/RluA-like" evidence="2">
    <location>
        <begin position="14"/>
        <end position="161"/>
    </location>
</feature>
<keyword evidence="3" id="KW-0413">Isomerase</keyword>
<organism evidence="3 4">
    <name type="scientific">Sphingomonas floccifaciens</name>
    <dbReference type="NCBI Taxonomy" id="1844115"/>
    <lineage>
        <taxon>Bacteria</taxon>
        <taxon>Pseudomonadati</taxon>
        <taxon>Pseudomonadota</taxon>
        <taxon>Alphaproteobacteria</taxon>
        <taxon>Sphingomonadales</taxon>
        <taxon>Sphingomonadaceae</taxon>
        <taxon>Sphingomonas</taxon>
    </lineage>
</organism>
<dbReference type="CDD" id="cd02869">
    <property type="entry name" value="PseudoU_synth_RluA_like"/>
    <property type="match status" value="1"/>
</dbReference>
<dbReference type="InterPro" id="IPR050188">
    <property type="entry name" value="RluA_PseudoU_synthase"/>
</dbReference>
<dbReference type="GO" id="GO:0016853">
    <property type="term" value="F:isomerase activity"/>
    <property type="evidence" value="ECO:0007669"/>
    <property type="project" value="UniProtKB-KW"/>
</dbReference>
<dbReference type="PANTHER" id="PTHR21600:SF87">
    <property type="entry name" value="RNA PSEUDOURIDYLATE SYNTHASE DOMAIN-CONTAINING PROTEIN 1"/>
    <property type="match status" value="1"/>
</dbReference>
<dbReference type="Gene3D" id="3.30.2350.10">
    <property type="entry name" value="Pseudouridine synthase"/>
    <property type="match status" value="1"/>
</dbReference>
<sequence>MIADRILFLDGEAMILDKPAGLPVDSPRDRSPSVESMLHELTFGFHRLPQPVHRIDRDTSGCLLLARNPGAAKRFGQAFEAGQVEKRYLAILDGVPEGEGGTIDLPLAKVSTREEGWRMVTRDDGKAARTHWTLFQVKEGRALIEFRPETGRTHQLRVHAATGLGVPIVGDPVYGNGGAGGMMLHAASLRLVRAGKPPAEAEADLPDRFAALGFAR</sequence>
<keyword evidence="4" id="KW-1185">Reference proteome</keyword>
<accession>A0ABW4N8M5</accession>
<evidence type="ECO:0000256" key="1">
    <source>
        <dbReference type="ARBA" id="ARBA00010876"/>
    </source>
</evidence>
<dbReference type="InterPro" id="IPR020103">
    <property type="entry name" value="PsdUridine_synth_cat_dom_sf"/>
</dbReference>
<reference evidence="4" key="1">
    <citation type="journal article" date="2019" name="Int. J. Syst. Evol. Microbiol.">
        <title>The Global Catalogue of Microorganisms (GCM) 10K type strain sequencing project: providing services to taxonomists for standard genome sequencing and annotation.</title>
        <authorList>
            <consortium name="The Broad Institute Genomics Platform"/>
            <consortium name="The Broad Institute Genome Sequencing Center for Infectious Disease"/>
            <person name="Wu L."/>
            <person name="Ma J."/>
        </authorList>
    </citation>
    <scope>NUCLEOTIDE SEQUENCE [LARGE SCALE GENOMIC DNA]</scope>
    <source>
        <strain evidence="4">Q85</strain>
    </source>
</reference>
<dbReference type="InterPro" id="IPR006145">
    <property type="entry name" value="PsdUridine_synth_RsuA/RluA"/>
</dbReference>
<dbReference type="EC" id="5.4.99.-" evidence="3"/>
<dbReference type="SUPFAM" id="SSF55120">
    <property type="entry name" value="Pseudouridine synthase"/>
    <property type="match status" value="1"/>
</dbReference>
<dbReference type="RefSeq" id="WP_380938316.1">
    <property type="nucleotide sequence ID" value="NZ_JBHUFC010000001.1"/>
</dbReference>
<comment type="similarity">
    <text evidence="1">Belongs to the pseudouridine synthase RluA family.</text>
</comment>
<name>A0ABW4N8M5_9SPHN</name>
<evidence type="ECO:0000259" key="2">
    <source>
        <dbReference type="Pfam" id="PF00849"/>
    </source>
</evidence>
<dbReference type="Proteomes" id="UP001597283">
    <property type="component" value="Unassembled WGS sequence"/>
</dbReference>
<protein>
    <submittedName>
        <fullName evidence="3">RluA family pseudouridine synthase</fullName>
        <ecNumber evidence="3">5.4.99.-</ecNumber>
    </submittedName>
</protein>
<dbReference type="Pfam" id="PF00849">
    <property type="entry name" value="PseudoU_synth_2"/>
    <property type="match status" value="1"/>
</dbReference>
<comment type="caution">
    <text evidence="3">The sequence shown here is derived from an EMBL/GenBank/DDBJ whole genome shotgun (WGS) entry which is preliminary data.</text>
</comment>
<dbReference type="PANTHER" id="PTHR21600">
    <property type="entry name" value="MITOCHONDRIAL RNA PSEUDOURIDINE SYNTHASE"/>
    <property type="match status" value="1"/>
</dbReference>
<evidence type="ECO:0000313" key="4">
    <source>
        <dbReference type="Proteomes" id="UP001597283"/>
    </source>
</evidence>
<dbReference type="InterPro" id="IPR006224">
    <property type="entry name" value="PsdUridine_synth_RluA-like_CS"/>
</dbReference>
<proteinExistence type="inferred from homology"/>
<gene>
    <name evidence="3" type="ORF">ACFSC3_02280</name>
</gene>
<dbReference type="EMBL" id="JBHUFC010000001">
    <property type="protein sequence ID" value="MFD1786391.1"/>
    <property type="molecule type" value="Genomic_DNA"/>
</dbReference>
<dbReference type="PROSITE" id="PS01129">
    <property type="entry name" value="PSI_RLU"/>
    <property type="match status" value="1"/>
</dbReference>
<evidence type="ECO:0000313" key="3">
    <source>
        <dbReference type="EMBL" id="MFD1786391.1"/>
    </source>
</evidence>